<dbReference type="Pfam" id="PF15449">
    <property type="entry name" value="Retinal"/>
    <property type="match status" value="1"/>
</dbReference>
<feature type="compositionally biased region" description="Polar residues" evidence="1">
    <location>
        <begin position="374"/>
        <end position="391"/>
    </location>
</feature>
<feature type="compositionally biased region" description="Basic residues" evidence="1">
    <location>
        <begin position="148"/>
        <end position="167"/>
    </location>
</feature>
<dbReference type="GO" id="GO:0001917">
    <property type="term" value="C:photoreceptor inner segment"/>
    <property type="evidence" value="ECO:0007669"/>
    <property type="project" value="TreeGrafter"/>
</dbReference>
<evidence type="ECO:0000313" key="3">
    <source>
        <dbReference type="Proteomes" id="UP000575029"/>
    </source>
</evidence>
<feature type="compositionally biased region" description="Pro residues" evidence="1">
    <location>
        <begin position="1063"/>
        <end position="1092"/>
    </location>
</feature>
<feature type="compositionally biased region" description="Acidic residues" evidence="1">
    <location>
        <begin position="63"/>
        <end position="75"/>
    </location>
</feature>
<dbReference type="GO" id="GO:0001750">
    <property type="term" value="C:photoreceptor outer segment"/>
    <property type="evidence" value="ECO:0007669"/>
    <property type="project" value="TreeGrafter"/>
</dbReference>
<feature type="region of interest" description="Disordered" evidence="1">
    <location>
        <begin position="139"/>
        <end position="172"/>
    </location>
</feature>
<feature type="compositionally biased region" description="Polar residues" evidence="1">
    <location>
        <begin position="987"/>
        <end position="1005"/>
    </location>
</feature>
<feature type="compositionally biased region" description="Acidic residues" evidence="1">
    <location>
        <begin position="485"/>
        <end position="510"/>
    </location>
</feature>
<comment type="caution">
    <text evidence="2">The sequence shown here is derived from an EMBL/GenBank/DDBJ whole genome shotgun (WGS) entry which is preliminary data.</text>
</comment>
<feature type="compositionally biased region" description="Polar residues" evidence="1">
    <location>
        <begin position="457"/>
        <end position="470"/>
    </location>
</feature>
<feature type="compositionally biased region" description="Polar residues" evidence="1">
    <location>
        <begin position="1236"/>
        <end position="1248"/>
    </location>
</feature>
<feature type="compositionally biased region" description="Polar residues" evidence="1">
    <location>
        <begin position="1174"/>
        <end position="1195"/>
    </location>
</feature>
<feature type="region of interest" description="Disordered" evidence="1">
    <location>
        <begin position="1174"/>
        <end position="1289"/>
    </location>
</feature>
<keyword evidence="3" id="KW-1185">Reference proteome</keyword>
<feature type="region of interest" description="Disordered" evidence="1">
    <location>
        <begin position="576"/>
        <end position="623"/>
    </location>
</feature>
<feature type="non-terminal residue" evidence="2">
    <location>
        <position position="1289"/>
    </location>
</feature>
<feature type="compositionally biased region" description="Polar residues" evidence="1">
    <location>
        <begin position="1142"/>
        <end position="1151"/>
    </location>
</feature>
<evidence type="ECO:0000313" key="2">
    <source>
        <dbReference type="EMBL" id="NWV39360.1"/>
    </source>
</evidence>
<feature type="region of interest" description="Disordered" evidence="1">
    <location>
        <begin position="457"/>
        <end position="548"/>
    </location>
</feature>
<dbReference type="PANTHER" id="PTHR22017">
    <property type="entry name" value="PHOTORECEPTOR CILIUM ACTIN REGULATOR"/>
    <property type="match status" value="1"/>
</dbReference>
<feature type="compositionally biased region" description="Low complexity" evidence="1">
    <location>
        <begin position="974"/>
        <end position="986"/>
    </location>
</feature>
<accession>A0A7K6EJX2</accession>
<dbReference type="Proteomes" id="UP000575029">
    <property type="component" value="Unassembled WGS sequence"/>
</dbReference>
<dbReference type="GO" id="GO:0035845">
    <property type="term" value="P:photoreceptor cell outer segment organization"/>
    <property type="evidence" value="ECO:0007669"/>
    <property type="project" value="TreeGrafter"/>
</dbReference>
<protein>
    <submittedName>
        <fullName evidence="2">PCARE regulator</fullName>
    </submittedName>
</protein>
<proteinExistence type="predicted"/>
<dbReference type="GO" id="GO:1903546">
    <property type="term" value="P:protein localization to photoreceptor outer segment"/>
    <property type="evidence" value="ECO:0007669"/>
    <property type="project" value="TreeGrafter"/>
</dbReference>
<feature type="compositionally biased region" description="Polar residues" evidence="1">
    <location>
        <begin position="730"/>
        <end position="740"/>
    </location>
</feature>
<evidence type="ECO:0000256" key="1">
    <source>
        <dbReference type="SAM" id="MobiDB-lite"/>
    </source>
</evidence>
<dbReference type="EMBL" id="VZRM01005710">
    <property type="protein sequence ID" value="NWV39360.1"/>
    <property type="molecule type" value="Genomic_DNA"/>
</dbReference>
<reference evidence="2 3" key="1">
    <citation type="submission" date="2019-09" db="EMBL/GenBank/DDBJ databases">
        <title>Bird 10,000 Genomes (B10K) Project - Family phase.</title>
        <authorList>
            <person name="Zhang G."/>
        </authorList>
    </citation>
    <scope>NUCLEOTIDE SEQUENCE [LARGE SCALE GENOMIC DNA]</scope>
    <source>
        <strain evidence="2">B10K-DU-029-50</strain>
        <tissue evidence="2">Heart</tissue>
    </source>
</reference>
<feature type="compositionally biased region" description="Basic and acidic residues" evidence="1">
    <location>
        <begin position="605"/>
        <end position="615"/>
    </location>
</feature>
<feature type="region of interest" description="Disordered" evidence="1">
    <location>
        <begin position="63"/>
        <end position="97"/>
    </location>
</feature>
<feature type="compositionally biased region" description="Basic and acidic residues" evidence="1">
    <location>
        <begin position="83"/>
        <end position="97"/>
    </location>
</feature>
<feature type="region of interest" description="Disordered" evidence="1">
    <location>
        <begin position="374"/>
        <end position="413"/>
    </location>
</feature>
<feature type="compositionally biased region" description="Polar residues" evidence="1">
    <location>
        <begin position="525"/>
        <end position="538"/>
    </location>
</feature>
<organism evidence="2 3">
    <name type="scientific">Grantiella picta</name>
    <dbReference type="NCBI Taxonomy" id="266360"/>
    <lineage>
        <taxon>Eukaryota</taxon>
        <taxon>Metazoa</taxon>
        <taxon>Chordata</taxon>
        <taxon>Craniata</taxon>
        <taxon>Vertebrata</taxon>
        <taxon>Euteleostomi</taxon>
        <taxon>Archelosauria</taxon>
        <taxon>Archosauria</taxon>
        <taxon>Dinosauria</taxon>
        <taxon>Saurischia</taxon>
        <taxon>Theropoda</taxon>
        <taxon>Coelurosauria</taxon>
        <taxon>Aves</taxon>
        <taxon>Neognathae</taxon>
        <taxon>Neoaves</taxon>
        <taxon>Telluraves</taxon>
        <taxon>Australaves</taxon>
        <taxon>Passeriformes</taxon>
        <taxon>Meliphagoidea</taxon>
        <taxon>Meliphagidae</taxon>
        <taxon>Grantiella</taxon>
    </lineage>
</organism>
<feature type="compositionally biased region" description="Polar residues" evidence="1">
    <location>
        <begin position="1047"/>
        <end position="1061"/>
    </location>
</feature>
<feature type="region of interest" description="Disordered" evidence="1">
    <location>
        <begin position="803"/>
        <end position="933"/>
    </location>
</feature>
<feature type="region of interest" description="Disordered" evidence="1">
    <location>
        <begin position="1"/>
        <end position="32"/>
    </location>
</feature>
<feature type="compositionally biased region" description="Pro residues" evidence="1">
    <location>
        <begin position="1111"/>
        <end position="1122"/>
    </location>
</feature>
<feature type="compositionally biased region" description="Basic and acidic residues" evidence="1">
    <location>
        <begin position="923"/>
        <end position="933"/>
    </location>
</feature>
<feature type="region of interest" description="Disordered" evidence="1">
    <location>
        <begin position="962"/>
        <end position="1151"/>
    </location>
</feature>
<dbReference type="InterPro" id="IPR029352">
    <property type="entry name" value="PCARE"/>
</dbReference>
<gene>
    <name evidence="2" type="primary">Pcare</name>
    <name evidence="2" type="ORF">GRAPIC_R07954</name>
</gene>
<feature type="compositionally biased region" description="Basic and acidic residues" evidence="1">
    <location>
        <begin position="872"/>
        <end position="883"/>
    </location>
</feature>
<feature type="region of interest" description="Disordered" evidence="1">
    <location>
        <begin position="685"/>
        <end position="740"/>
    </location>
</feature>
<dbReference type="PANTHER" id="PTHR22017:SF0">
    <property type="entry name" value="PHOTORECEPTOR CILIUM ACTIN REGULATOR"/>
    <property type="match status" value="1"/>
</dbReference>
<feature type="non-terminal residue" evidence="2">
    <location>
        <position position="1"/>
    </location>
</feature>
<sequence>MGCTPSHSEIDGTAARSGLKALNKPKSVLPIDSRDKGIPLLVKGSSCYNIDEYGIQRKDYLEEEEDRLSEQDENDNLQLSSKAHSDSQISREDKIERTATDAEVIMSELIESQKHITESIEIRKQTSCESEASAFIWDEKNESNTKQIPKKGKKKKSHKLAKQGQHNKSKEKSILAPCETEKKVDFPELLVKAHQSAYAYLNPNLSKYETILHMANQATQTQLFLQQMISFLVLRFDEINQLLEEIAKDGENLLKDVGGNLVWPAEKDNLKEHPDLLQQLLQYTVNKMQLVSGMLATLTSNALQETCSYLQSAASNLEGKLRAKQSFDEHLLRTVKLLEASTVGPSQSHGDDRTLCSEDSGIGVDNESLKEFSALSQHGGQPSDSCAQGQSSRKHARAAERANGGTASAGRAASHGCALEKRFKDIFHSSVQSREVVSCQGGVPEGTSTTLQYASLSKSRSYNSSQSDSTPEGEHFKICESTDVPSDEDEEDDDDDDDDEGSTLGEDDDSTSLSEMGKDALPKRSLSSPSLTDNMQRQSIKRTENADTEEIILKMKDAISEKIKFVPAKSRRREWIEDESGRAVLAKRPSTATGRQRTFGKQRRSRSEESLRSQAEDPTLLELQRTQKELSKRLEMLYGKDSANNPELWKSRAAPYLQDEQITSRSSRKLKAGLSKNFSILPNQDKVPLFTSDQNPAHQLNEKRGRKPARATVPTQERSGGKENEPPAPQTLSGSSCTPRQSVKKLIETFSPTDDLAKATPLRSLGPIKCIRKFGLPVTPPTIPFQRGLAPLNLKHRISPVEDTNTNDLSASFPDAFLPPPPAELSKKDTKEETDEDTENLPPPPPEMLMDTSENLSEPEEAARIEGNSSEVAKKPTKPELHAAKRSQVSPKMKASLQSIDLLPSKNISRPSAVANKGLRNTRPRDEKLKRYSLELNPTNVHIPSQEEILATQRKEAADLYKQTHKIIPLQNPSGVSSPYSTSSESKGPNSPATSGLFQKHSSPDSLRGNEKGSPFARRVSPTRTPPSSPTEKRLFSPPTHHRHSLQAFSNTQSSSPTIQRKPSPPSSPRVPSPPSQKKLPSPPPQRKPFSPPAGHRQSSPTAQRLAGSPAPFPTTPSPPASPSRSYKGPRAGLDAGDEHQLSSSKRGSNVHSIFCPATSSLFEARPPLVSTKCTAEVTSQPEVSPHSQKSSLLFQQPGDRTRKLSLSTTNPQPFVRRSFSDRRPGVHLHIPASLTAGSEPTLNQASLEKSPRKASDSWNSSGAPEMKESNRATSHPELYVVGQGLQRD</sequence>
<name>A0A7K6EJX2_9PASS</name>